<comment type="caution">
    <text evidence="3">The sequence shown here is derived from an EMBL/GenBank/DDBJ whole genome shotgun (WGS) entry which is preliminary data.</text>
</comment>
<evidence type="ECO:0000259" key="2">
    <source>
        <dbReference type="Pfam" id="PF07589"/>
    </source>
</evidence>
<dbReference type="Proteomes" id="UP001179361">
    <property type="component" value="Unassembled WGS sequence"/>
</dbReference>
<accession>A0ABS8Q313</accession>
<gene>
    <name evidence="3" type="ORF">LQ564_06230</name>
</gene>
<evidence type="ECO:0000256" key="1">
    <source>
        <dbReference type="SAM" id="SignalP"/>
    </source>
</evidence>
<sequence length="208" mass="21910">MRTIRNLIVAAGLALAAVPAFAEYVNIYDKVEGKGPLGQQWTGSWAEGWNRYEWASDVTIARNTLSYDYLSGGGAWGTPTQTYVFGTTAAKAGELKLNIDLVSNAEWPGLANAMYIWQGDIGNKVLLAGVPGGDAVSITYTVNLSLGEAWGFMAVGGSMDENNYSYTGPLFGSFIVTDPSASGDVPEPASLALLGLGLLGFAAARRKA</sequence>
<dbReference type="EMBL" id="JAJNOC010000001">
    <property type="protein sequence ID" value="MCD2515913.1"/>
    <property type="molecule type" value="Genomic_DNA"/>
</dbReference>
<proteinExistence type="predicted"/>
<feature type="domain" description="Ice-binding protein C-terminal" evidence="2">
    <location>
        <begin position="184"/>
        <end position="206"/>
    </location>
</feature>
<keyword evidence="4" id="KW-1185">Reference proteome</keyword>
<dbReference type="Pfam" id="PF07589">
    <property type="entry name" value="PEP-CTERM"/>
    <property type="match status" value="1"/>
</dbReference>
<evidence type="ECO:0000313" key="4">
    <source>
        <dbReference type="Proteomes" id="UP001179361"/>
    </source>
</evidence>
<keyword evidence="1" id="KW-0732">Signal</keyword>
<dbReference type="RefSeq" id="WP_231057201.1">
    <property type="nucleotide sequence ID" value="NZ_JAJNOC010000001.1"/>
</dbReference>
<feature type="chain" id="PRO_5047331507" evidence="1">
    <location>
        <begin position="23"/>
        <end position="208"/>
    </location>
</feature>
<protein>
    <submittedName>
        <fullName evidence="3">PEP-CTERM sorting domain-containing protein</fullName>
    </submittedName>
</protein>
<name>A0ABS8Q313_9BURK</name>
<dbReference type="NCBIfam" id="TIGR02595">
    <property type="entry name" value="PEP_CTERM"/>
    <property type="match status" value="1"/>
</dbReference>
<feature type="signal peptide" evidence="1">
    <location>
        <begin position="1"/>
        <end position="22"/>
    </location>
</feature>
<reference evidence="3" key="1">
    <citation type="submission" date="2021-11" db="EMBL/GenBank/DDBJ databases">
        <title>The complete genome of Massilia sp sp. G4R7.</title>
        <authorList>
            <person name="Liu L."/>
            <person name="Yue J."/>
            <person name="Yuan J."/>
            <person name="Yang F."/>
            <person name="Li L."/>
        </authorList>
    </citation>
    <scope>NUCLEOTIDE SEQUENCE</scope>
    <source>
        <strain evidence="3">G4R7</strain>
    </source>
</reference>
<evidence type="ECO:0000313" key="3">
    <source>
        <dbReference type="EMBL" id="MCD2515913.1"/>
    </source>
</evidence>
<organism evidence="3 4">
    <name type="scientific">Massilia phyllostachyos</name>
    <dbReference type="NCBI Taxonomy" id="2898585"/>
    <lineage>
        <taxon>Bacteria</taxon>
        <taxon>Pseudomonadati</taxon>
        <taxon>Pseudomonadota</taxon>
        <taxon>Betaproteobacteria</taxon>
        <taxon>Burkholderiales</taxon>
        <taxon>Oxalobacteraceae</taxon>
        <taxon>Telluria group</taxon>
        <taxon>Massilia</taxon>
    </lineage>
</organism>
<dbReference type="InterPro" id="IPR013424">
    <property type="entry name" value="Ice-binding_C"/>
</dbReference>